<dbReference type="SUPFAM" id="SSF74653">
    <property type="entry name" value="TolA/TonB C-terminal domain"/>
    <property type="match status" value="1"/>
</dbReference>
<dbReference type="InterPro" id="IPR037682">
    <property type="entry name" value="TonB_C"/>
</dbReference>
<feature type="region of interest" description="Disordered" evidence="1">
    <location>
        <begin position="108"/>
        <end position="140"/>
    </location>
</feature>
<sequence>MAKSYLSKLNRWLTPLVLTSIGLHGLVLALPMPRLVEEEPEKTELVEPKVIQVVTLPKLATGPSDALPLPEPPEEAPLELPPEGPPTEVAIVEEIIVTEPEILEYLEPEPETEPEPAVGQLPEEDNTLPPPEPPTLDDRIATRDSYSNFDGTRMGNGVTTNRLTEIFQQTGSFPLPLRALEGTLSSIVVPLQDCLPDQPGDAVSVMVNVDADGALMGDPQLLNSTGYEVLDAKALEMAQAADYAPHHTPGEPKGYTFNIKVDYEACNVAALLRYRA</sequence>
<accession>A0ABS5Y4U2</accession>
<feature type="region of interest" description="Disordered" evidence="1">
    <location>
        <begin position="61"/>
        <end position="84"/>
    </location>
</feature>
<comment type="caution">
    <text evidence="3">The sequence shown here is derived from an EMBL/GenBank/DDBJ whole genome shotgun (WGS) entry which is preliminary data.</text>
</comment>
<evidence type="ECO:0000259" key="2">
    <source>
        <dbReference type="Pfam" id="PF03544"/>
    </source>
</evidence>
<gene>
    <name evidence="3" type="ORF">IXB28_11485</name>
</gene>
<feature type="domain" description="TonB C-terminal" evidence="2">
    <location>
        <begin position="203"/>
        <end position="264"/>
    </location>
</feature>
<evidence type="ECO:0000256" key="1">
    <source>
        <dbReference type="SAM" id="MobiDB-lite"/>
    </source>
</evidence>
<dbReference type="EMBL" id="JADOER010000010">
    <property type="protein sequence ID" value="MBT9312832.1"/>
    <property type="molecule type" value="Genomic_DNA"/>
</dbReference>
<protein>
    <submittedName>
        <fullName evidence="3">Energy transducer TonB</fullName>
    </submittedName>
</protein>
<proteinExistence type="predicted"/>
<dbReference type="Proteomes" id="UP001196661">
    <property type="component" value="Unassembled WGS sequence"/>
</dbReference>
<keyword evidence="4" id="KW-1185">Reference proteome</keyword>
<organism evidence="3 4">
    <name type="scientific">Leptothoe kymatousa TAU-MAC 1615</name>
    <dbReference type="NCBI Taxonomy" id="2364775"/>
    <lineage>
        <taxon>Bacteria</taxon>
        <taxon>Bacillati</taxon>
        <taxon>Cyanobacteriota</taxon>
        <taxon>Cyanophyceae</taxon>
        <taxon>Nodosilineales</taxon>
        <taxon>Cymatolegaceae</taxon>
        <taxon>Leptothoe</taxon>
        <taxon>Leptothoe kymatousa</taxon>
    </lineage>
</organism>
<evidence type="ECO:0000313" key="3">
    <source>
        <dbReference type="EMBL" id="MBT9312832.1"/>
    </source>
</evidence>
<dbReference type="RefSeq" id="WP_215618736.1">
    <property type="nucleotide sequence ID" value="NZ_JADOER010000010.1"/>
</dbReference>
<evidence type="ECO:0000313" key="4">
    <source>
        <dbReference type="Proteomes" id="UP001196661"/>
    </source>
</evidence>
<dbReference type="Pfam" id="PF03544">
    <property type="entry name" value="TonB_C"/>
    <property type="match status" value="1"/>
</dbReference>
<name>A0ABS5Y4U2_9CYAN</name>
<dbReference type="Gene3D" id="3.30.1150.10">
    <property type="match status" value="1"/>
</dbReference>
<reference evidence="3 4" key="1">
    <citation type="journal article" date="2021" name="Mar. Drugs">
        <title>Genome Reduction and Secondary Metabolism of the Marine Sponge-Associated Cyanobacterium Leptothoe.</title>
        <authorList>
            <person name="Konstantinou D."/>
            <person name="Popin R.V."/>
            <person name="Fewer D.P."/>
            <person name="Sivonen K."/>
            <person name="Gkelis S."/>
        </authorList>
    </citation>
    <scope>NUCLEOTIDE SEQUENCE [LARGE SCALE GENOMIC DNA]</scope>
    <source>
        <strain evidence="3 4">TAU-MAC 1615</strain>
    </source>
</reference>